<sequence length="285" mass="29560">MTAPGPQIGSPVGVIAGGGVLPFAVADSMQARQIEPLLIGLRGFCDPNEIARFQHHWISIGQYGRLKRLLRAAHCRDVMFIGSVVRPSLTSVRLDWGAVRVLPSVMAAYRGGDDHLLTSIGRIFEGEGFRLYGVKDVAPELLMPAGELTTAAPDPGHRADVAKGQAVLAALSPFDIGQAVVVIDGHVVAVEDIGGTDALLANLARLRAQGKIAAKPGRGVLVKAPKRGQDLRFDLPTLGPRTIDGVAAAGLAGVAVAAGNTLVAEPQAMIAAADRAGLFVTGVEA</sequence>
<protein>
    <submittedName>
        <fullName evidence="3">UDP-2,3-diacylglucosamine diphosphatase LpxI</fullName>
        <ecNumber evidence="3">3.6.1.54</ecNumber>
    </submittedName>
</protein>
<keyword evidence="3" id="KW-0378">Hydrolase</keyword>
<dbReference type="GO" id="GO:0016787">
    <property type="term" value="F:hydrolase activity"/>
    <property type="evidence" value="ECO:0007669"/>
    <property type="project" value="UniProtKB-KW"/>
</dbReference>
<evidence type="ECO:0000313" key="3">
    <source>
        <dbReference type="EMBL" id="MBI5129821.1"/>
    </source>
</evidence>
<dbReference type="PANTHER" id="PTHR39962:SF1">
    <property type="entry name" value="LPXI FAMILY PROTEIN"/>
    <property type="match status" value="1"/>
</dbReference>
<name>A0A933RW93_RHOPL</name>
<dbReference type="AlphaFoldDB" id="A0A933RW93"/>
<feature type="domain" description="LpxI N-terminal" evidence="2">
    <location>
        <begin position="12"/>
        <end position="141"/>
    </location>
</feature>
<dbReference type="InterPro" id="IPR053174">
    <property type="entry name" value="LpxI"/>
</dbReference>
<dbReference type="InterPro" id="IPR041255">
    <property type="entry name" value="LpxI_N"/>
</dbReference>
<dbReference type="PANTHER" id="PTHR39962">
    <property type="entry name" value="BLL4848 PROTEIN"/>
    <property type="match status" value="1"/>
</dbReference>
<dbReference type="Gene3D" id="3.40.50.20">
    <property type="match status" value="1"/>
</dbReference>
<dbReference type="Gene3D" id="3.40.140.80">
    <property type="match status" value="1"/>
</dbReference>
<evidence type="ECO:0000313" key="4">
    <source>
        <dbReference type="Proteomes" id="UP000782519"/>
    </source>
</evidence>
<evidence type="ECO:0000259" key="1">
    <source>
        <dbReference type="Pfam" id="PF06230"/>
    </source>
</evidence>
<dbReference type="EMBL" id="JACRJB010000025">
    <property type="protein sequence ID" value="MBI5129821.1"/>
    <property type="molecule type" value="Genomic_DNA"/>
</dbReference>
<accession>A0A933RW93</accession>
<organism evidence="3 4">
    <name type="scientific">Rhodopseudomonas palustris</name>
    <dbReference type="NCBI Taxonomy" id="1076"/>
    <lineage>
        <taxon>Bacteria</taxon>
        <taxon>Pseudomonadati</taxon>
        <taxon>Pseudomonadota</taxon>
        <taxon>Alphaproteobacteria</taxon>
        <taxon>Hyphomicrobiales</taxon>
        <taxon>Nitrobacteraceae</taxon>
        <taxon>Rhodopseudomonas</taxon>
    </lineage>
</organism>
<dbReference type="Pfam" id="PF17930">
    <property type="entry name" value="LpxI_N"/>
    <property type="match status" value="1"/>
</dbReference>
<dbReference type="EC" id="3.6.1.54" evidence="3"/>
<dbReference type="InterPro" id="IPR010415">
    <property type="entry name" value="LpxI_C"/>
</dbReference>
<dbReference type="InterPro" id="IPR043167">
    <property type="entry name" value="LpxI_C_sf"/>
</dbReference>
<reference evidence="3" key="1">
    <citation type="submission" date="2020-07" db="EMBL/GenBank/DDBJ databases">
        <title>Huge and variable diversity of episymbiotic CPR bacteria and DPANN archaea in groundwater ecosystems.</title>
        <authorList>
            <person name="He C.Y."/>
            <person name="Keren R."/>
            <person name="Whittaker M."/>
            <person name="Farag I.F."/>
            <person name="Doudna J."/>
            <person name="Cate J.H.D."/>
            <person name="Banfield J.F."/>
        </authorList>
    </citation>
    <scope>NUCLEOTIDE SEQUENCE</scope>
    <source>
        <strain evidence="3">NC_groundwater_1818_Pr3_B-0.1um_66_35</strain>
    </source>
</reference>
<evidence type="ECO:0000259" key="2">
    <source>
        <dbReference type="Pfam" id="PF17930"/>
    </source>
</evidence>
<proteinExistence type="predicted"/>
<feature type="domain" description="LpxI C-terminal" evidence="1">
    <location>
        <begin position="144"/>
        <end position="280"/>
    </location>
</feature>
<gene>
    <name evidence="3" type="primary">lpxI</name>
    <name evidence="3" type="ORF">HZA66_10285</name>
</gene>
<comment type="caution">
    <text evidence="3">The sequence shown here is derived from an EMBL/GenBank/DDBJ whole genome shotgun (WGS) entry which is preliminary data.</text>
</comment>
<dbReference type="Proteomes" id="UP000782519">
    <property type="component" value="Unassembled WGS sequence"/>
</dbReference>
<dbReference type="Pfam" id="PF06230">
    <property type="entry name" value="LpxI_C"/>
    <property type="match status" value="1"/>
</dbReference>